<dbReference type="InterPro" id="IPR010982">
    <property type="entry name" value="Lambda_DNA-bd_dom_sf"/>
</dbReference>
<dbReference type="Gene3D" id="1.10.260.40">
    <property type="entry name" value="lambda repressor-like DNA-binding domains"/>
    <property type="match status" value="1"/>
</dbReference>
<keyword evidence="3" id="KW-0804">Transcription</keyword>
<evidence type="ECO:0000313" key="6">
    <source>
        <dbReference type="Proteomes" id="UP000286482"/>
    </source>
</evidence>
<gene>
    <name evidence="5" type="ORF">DBZ36_17500</name>
</gene>
<dbReference type="AlphaFoldDB" id="A0A420E7M1"/>
<evidence type="ECO:0000313" key="5">
    <source>
        <dbReference type="EMBL" id="RKF14448.1"/>
    </source>
</evidence>
<dbReference type="GO" id="GO:0000976">
    <property type="term" value="F:transcription cis-regulatory region binding"/>
    <property type="evidence" value="ECO:0007669"/>
    <property type="project" value="TreeGrafter"/>
</dbReference>
<evidence type="ECO:0000256" key="1">
    <source>
        <dbReference type="ARBA" id="ARBA00023015"/>
    </source>
</evidence>
<dbReference type="CDD" id="cd01392">
    <property type="entry name" value="HTH_LacI"/>
    <property type="match status" value="1"/>
</dbReference>
<dbReference type="PROSITE" id="PS00356">
    <property type="entry name" value="HTH_LACI_1"/>
    <property type="match status" value="1"/>
</dbReference>
<keyword evidence="6" id="KW-1185">Reference proteome</keyword>
<dbReference type="EMBL" id="RAQO01000009">
    <property type="protein sequence ID" value="RKF14448.1"/>
    <property type="molecule type" value="Genomic_DNA"/>
</dbReference>
<dbReference type="PROSITE" id="PS50932">
    <property type="entry name" value="HTH_LACI_2"/>
    <property type="match status" value="1"/>
</dbReference>
<dbReference type="PANTHER" id="PTHR30146:SF98">
    <property type="entry name" value="HTH-TYPE TRANSCRIPTIONAL REGULATOR GALR"/>
    <property type="match status" value="1"/>
</dbReference>
<reference evidence="5 6" key="1">
    <citation type="submission" date="2018-09" db="EMBL/GenBank/DDBJ databases">
        <authorList>
            <person name="Wang Z."/>
        </authorList>
    </citation>
    <scope>NUCLEOTIDE SEQUENCE [LARGE SCALE GENOMIC DNA]</scope>
    <source>
        <strain evidence="5 6">ALS 81</strain>
    </source>
</reference>
<dbReference type="Proteomes" id="UP000286482">
    <property type="component" value="Unassembled WGS sequence"/>
</dbReference>
<dbReference type="Pfam" id="PF00356">
    <property type="entry name" value="LacI"/>
    <property type="match status" value="1"/>
</dbReference>
<feature type="domain" description="HTH lacI-type" evidence="4">
    <location>
        <begin position="2"/>
        <end position="56"/>
    </location>
</feature>
<comment type="caution">
    <text evidence="5">The sequence shown here is derived from an EMBL/GenBank/DDBJ whole genome shotgun (WGS) entry which is preliminary data.</text>
</comment>
<dbReference type="Gene3D" id="3.40.50.2300">
    <property type="match status" value="2"/>
</dbReference>
<dbReference type="InterPro" id="IPR028082">
    <property type="entry name" value="Peripla_BP_I"/>
</dbReference>
<dbReference type="PRINTS" id="PR00036">
    <property type="entry name" value="HTHLACI"/>
</dbReference>
<dbReference type="PANTHER" id="PTHR30146">
    <property type="entry name" value="LACI-RELATED TRANSCRIPTIONAL REPRESSOR"/>
    <property type="match status" value="1"/>
</dbReference>
<dbReference type="CDD" id="cd06270">
    <property type="entry name" value="PBP1_GalS-like"/>
    <property type="match status" value="1"/>
</dbReference>
<name>A0A420E7M1_9ALTE</name>
<keyword evidence="1" id="KW-0805">Transcription regulation</keyword>
<dbReference type="GO" id="GO:0003700">
    <property type="term" value="F:DNA-binding transcription factor activity"/>
    <property type="evidence" value="ECO:0007669"/>
    <property type="project" value="TreeGrafter"/>
</dbReference>
<dbReference type="SUPFAM" id="SSF53822">
    <property type="entry name" value="Periplasmic binding protein-like I"/>
    <property type="match status" value="1"/>
</dbReference>
<dbReference type="Pfam" id="PF13377">
    <property type="entry name" value="Peripla_BP_3"/>
    <property type="match status" value="1"/>
</dbReference>
<dbReference type="SUPFAM" id="SSF47413">
    <property type="entry name" value="lambda repressor-like DNA-binding domains"/>
    <property type="match status" value="1"/>
</dbReference>
<dbReference type="SMART" id="SM00354">
    <property type="entry name" value="HTH_LACI"/>
    <property type="match status" value="1"/>
</dbReference>
<organism evidence="5 6">
    <name type="scientific">Alginatibacterium sediminis</name>
    <dbReference type="NCBI Taxonomy" id="2164068"/>
    <lineage>
        <taxon>Bacteria</taxon>
        <taxon>Pseudomonadati</taxon>
        <taxon>Pseudomonadota</taxon>
        <taxon>Gammaproteobacteria</taxon>
        <taxon>Alteromonadales</taxon>
        <taxon>Alteromonadaceae</taxon>
        <taxon>Alginatibacterium</taxon>
    </lineage>
</organism>
<evidence type="ECO:0000259" key="4">
    <source>
        <dbReference type="PROSITE" id="PS50932"/>
    </source>
</evidence>
<evidence type="ECO:0000256" key="2">
    <source>
        <dbReference type="ARBA" id="ARBA00023125"/>
    </source>
</evidence>
<dbReference type="OrthoDB" id="9798934at2"/>
<sequence>MATIKDVAKLAGVSVATVSRVVNKSPKASESSKKLVTDAMLELGYRPNANARALVSQTSDTIGLMVSDVSDPFFGSLAKAVERVARDQGMHLLIGNGFHQTEQEREVLDLLISKRCQAFVVHSKALSDEELLEYARREPGMVLMNRMIPEIAHRCITLDNAKGTEVATRYLLGKGHRHFAFINSTHDITDQIERLSGCERTLREAGLNIPQAAIACDDPNEEGGERAALNLLSRGIEFTAVVAYNDAMAFGAMSALADNGIRVPDDVSIVGFDNLIYGKYLRPKLTTIRYPIELMATSAIILALELSKLKPGLAEKPQLNFIPTLVIRQSVVEAHKQPAIIA</sequence>
<protein>
    <submittedName>
        <fullName evidence="5">LacI family DNA-binding transcriptional regulator</fullName>
    </submittedName>
</protein>
<proteinExistence type="predicted"/>
<dbReference type="InterPro" id="IPR046335">
    <property type="entry name" value="LacI/GalR-like_sensor"/>
</dbReference>
<dbReference type="InterPro" id="IPR000843">
    <property type="entry name" value="HTH_LacI"/>
</dbReference>
<keyword evidence="2 5" id="KW-0238">DNA-binding</keyword>
<accession>A0A420E7M1</accession>
<dbReference type="RefSeq" id="WP_120356259.1">
    <property type="nucleotide sequence ID" value="NZ_RAQO01000009.1"/>
</dbReference>
<evidence type="ECO:0000256" key="3">
    <source>
        <dbReference type="ARBA" id="ARBA00023163"/>
    </source>
</evidence>